<evidence type="ECO:0000313" key="4">
    <source>
        <dbReference type="Proteomes" id="UP000626109"/>
    </source>
</evidence>
<evidence type="ECO:0000259" key="2">
    <source>
        <dbReference type="PROSITE" id="PS50304"/>
    </source>
</evidence>
<gene>
    <name evidence="3" type="ORF">PGLA2088_LOCUS38069</name>
</gene>
<feature type="non-terminal residue" evidence="3">
    <location>
        <position position="386"/>
    </location>
</feature>
<dbReference type="CDD" id="cd20379">
    <property type="entry name" value="Tudor_dTUD-like"/>
    <property type="match status" value="1"/>
</dbReference>
<dbReference type="PANTHER" id="PTHR37827:SF1">
    <property type="entry name" value="HNH DOMAIN-CONTAINING PROTEIN"/>
    <property type="match status" value="1"/>
</dbReference>
<dbReference type="SMART" id="SM00333">
    <property type="entry name" value="TUDOR"/>
    <property type="match status" value="1"/>
</dbReference>
<feature type="region of interest" description="Disordered" evidence="1">
    <location>
        <begin position="103"/>
        <end position="126"/>
    </location>
</feature>
<dbReference type="EMBL" id="CAJNNW010032653">
    <property type="protein sequence ID" value="CAE8714559.1"/>
    <property type="molecule type" value="Genomic_DNA"/>
</dbReference>
<dbReference type="Gene3D" id="2.30.30.140">
    <property type="match status" value="1"/>
</dbReference>
<dbReference type="AlphaFoldDB" id="A0A813L1Q7"/>
<protein>
    <recommendedName>
        <fullName evidence="2">Tudor domain-containing protein</fullName>
    </recommendedName>
</protein>
<dbReference type="Proteomes" id="UP000626109">
    <property type="component" value="Unassembled WGS sequence"/>
</dbReference>
<dbReference type="Pfam" id="PF00567">
    <property type="entry name" value="TUDOR"/>
    <property type="match status" value="1"/>
</dbReference>
<evidence type="ECO:0000256" key="1">
    <source>
        <dbReference type="SAM" id="MobiDB-lite"/>
    </source>
</evidence>
<proteinExistence type="predicted"/>
<evidence type="ECO:0000313" key="3">
    <source>
        <dbReference type="EMBL" id="CAE8714559.1"/>
    </source>
</evidence>
<organism evidence="3 4">
    <name type="scientific">Polarella glacialis</name>
    <name type="common">Dinoflagellate</name>
    <dbReference type="NCBI Taxonomy" id="89957"/>
    <lineage>
        <taxon>Eukaryota</taxon>
        <taxon>Sar</taxon>
        <taxon>Alveolata</taxon>
        <taxon>Dinophyceae</taxon>
        <taxon>Suessiales</taxon>
        <taxon>Suessiaceae</taxon>
        <taxon>Polarella</taxon>
    </lineage>
</organism>
<dbReference type="PANTHER" id="PTHR37827">
    <property type="entry name" value="TUDOR DOMAIN-CONTAINING PROTEIN"/>
    <property type="match status" value="1"/>
</dbReference>
<name>A0A813L1Q7_POLGL</name>
<dbReference type="PROSITE" id="PS50304">
    <property type="entry name" value="TUDOR"/>
    <property type="match status" value="1"/>
</dbReference>
<feature type="domain" description="Tudor" evidence="2">
    <location>
        <begin position="253"/>
        <end position="312"/>
    </location>
</feature>
<dbReference type="SUPFAM" id="SSF63748">
    <property type="entry name" value="Tudor/PWWP/MBT"/>
    <property type="match status" value="1"/>
</dbReference>
<accession>A0A813L1Q7</accession>
<comment type="caution">
    <text evidence="3">The sequence shown here is derived from an EMBL/GenBank/DDBJ whole genome shotgun (WGS) entry which is preliminary data.</text>
</comment>
<reference evidence="3" key="1">
    <citation type="submission" date="2021-02" db="EMBL/GenBank/DDBJ databases">
        <authorList>
            <person name="Dougan E. K."/>
            <person name="Rhodes N."/>
            <person name="Thang M."/>
            <person name="Chan C."/>
        </authorList>
    </citation>
    <scope>NUCLEOTIDE SEQUENCE</scope>
</reference>
<dbReference type="InterPro" id="IPR002999">
    <property type="entry name" value="Tudor"/>
</dbReference>
<sequence>MDVEALLASPKLASLDEAVLAFARDALLAVDSAEDAAEIIGPFLLDSGVVVDEAEILELCRRFCSREVRTKSPSLDLPQRMSCSLQPLGALFRAAPQFQEEDEAEWMQAASGSVDRASSSKGGPTRGLAARKAAQAAAGYEAALLPGARLELRTATSESAAADVARGLRACPEWGAISGGERTSVDYLAASFLAYSEDRHPESLKQWASVLCEVLEDAGEAMDLDEGDDLQSASLKVVQQLAKRGILQAKKRTFEPGDLVLAFLPEDGEWHHAMVERLLEEGLLGIVFIEYGKPQQVQSDDVRAMEDVADDGEGELQEGDCEMCKRSVLLTFHHLIPKDKHPTYLGRRLPKGIEGEPTRGFLNSYGLMICRPCHNTVHRLASNEVL</sequence>